<evidence type="ECO:0000259" key="1">
    <source>
        <dbReference type="PROSITE" id="PS50097"/>
    </source>
</evidence>
<accession>A0A4Y2FP16</accession>
<dbReference type="AlphaFoldDB" id="A0A4Y2FP16"/>
<comment type="caution">
    <text evidence="2">The sequence shown here is derived from an EMBL/GenBank/DDBJ whole genome shotgun (WGS) entry which is preliminary data.</text>
</comment>
<dbReference type="InterPro" id="IPR000210">
    <property type="entry name" value="BTB/POZ_dom"/>
</dbReference>
<protein>
    <recommendedName>
        <fullName evidence="1">BTB domain-containing protein</fullName>
    </recommendedName>
</protein>
<dbReference type="PROSITE" id="PS50097">
    <property type="entry name" value="BTB"/>
    <property type="match status" value="1"/>
</dbReference>
<dbReference type="EMBL" id="BGPR01001010">
    <property type="protein sequence ID" value="GBM42921.1"/>
    <property type="molecule type" value="Genomic_DNA"/>
</dbReference>
<proteinExistence type="predicted"/>
<dbReference type="Proteomes" id="UP000499080">
    <property type="component" value="Unassembled WGS sequence"/>
</dbReference>
<dbReference type="SUPFAM" id="SSF54695">
    <property type="entry name" value="POZ domain"/>
    <property type="match status" value="1"/>
</dbReference>
<dbReference type="Pfam" id="PF00651">
    <property type="entry name" value="BTB"/>
    <property type="match status" value="1"/>
</dbReference>
<keyword evidence="3" id="KW-1185">Reference proteome</keyword>
<dbReference type="OrthoDB" id="6359943at2759"/>
<dbReference type="InterPro" id="IPR011333">
    <property type="entry name" value="SKP1/BTB/POZ_sf"/>
</dbReference>
<evidence type="ECO:0000313" key="3">
    <source>
        <dbReference type="Proteomes" id="UP000499080"/>
    </source>
</evidence>
<dbReference type="Gene3D" id="3.30.710.10">
    <property type="entry name" value="Potassium Channel Kv1.1, Chain A"/>
    <property type="match status" value="1"/>
</dbReference>
<sequence>MISNAMKTNFSSKENHTECSTTLMVLYDTKLKTATETFPAHILVLSERSSVFKSMFSTDTKEKTNNYVNINDLDADTVSHMLLFMYSDTFDDLIYDRIKNLYFAADKYNIVSLRLMCSSFLKQNLLQSNYCEILLANKHQDNDLKYAIQDKIMKNDDVILFSHEWTTKVLRNLYIKSRRI</sequence>
<reference evidence="2 3" key="1">
    <citation type="journal article" date="2019" name="Sci. Rep.">
        <title>Orb-weaving spider Araneus ventricosus genome elucidates the spidroin gene catalogue.</title>
        <authorList>
            <person name="Kono N."/>
            <person name="Nakamura H."/>
            <person name="Ohtoshi R."/>
            <person name="Moran D.A.P."/>
            <person name="Shinohara A."/>
            <person name="Yoshida Y."/>
            <person name="Fujiwara M."/>
            <person name="Mori M."/>
            <person name="Tomita M."/>
            <person name="Arakawa K."/>
        </authorList>
    </citation>
    <scope>NUCLEOTIDE SEQUENCE [LARGE SCALE GENOMIC DNA]</scope>
</reference>
<name>A0A4Y2FP16_ARAVE</name>
<feature type="domain" description="BTB" evidence="1">
    <location>
        <begin position="27"/>
        <end position="88"/>
    </location>
</feature>
<dbReference type="SMART" id="SM00225">
    <property type="entry name" value="BTB"/>
    <property type="match status" value="1"/>
</dbReference>
<gene>
    <name evidence="2" type="ORF">AVEN_239085_1</name>
</gene>
<evidence type="ECO:0000313" key="2">
    <source>
        <dbReference type="EMBL" id="GBM42921.1"/>
    </source>
</evidence>
<dbReference type="PANTHER" id="PTHR24413">
    <property type="entry name" value="SPECKLE-TYPE POZ PROTEIN"/>
    <property type="match status" value="1"/>
</dbReference>
<organism evidence="2 3">
    <name type="scientific">Araneus ventricosus</name>
    <name type="common">Orbweaver spider</name>
    <name type="synonym">Epeira ventricosa</name>
    <dbReference type="NCBI Taxonomy" id="182803"/>
    <lineage>
        <taxon>Eukaryota</taxon>
        <taxon>Metazoa</taxon>
        <taxon>Ecdysozoa</taxon>
        <taxon>Arthropoda</taxon>
        <taxon>Chelicerata</taxon>
        <taxon>Arachnida</taxon>
        <taxon>Araneae</taxon>
        <taxon>Araneomorphae</taxon>
        <taxon>Entelegynae</taxon>
        <taxon>Araneoidea</taxon>
        <taxon>Araneidae</taxon>
        <taxon>Araneus</taxon>
    </lineage>
</organism>